<organism evidence="2 3">
    <name type="scientific">Phyllosticta capitalensis</name>
    <dbReference type="NCBI Taxonomy" id="121624"/>
    <lineage>
        <taxon>Eukaryota</taxon>
        <taxon>Fungi</taxon>
        <taxon>Dikarya</taxon>
        <taxon>Ascomycota</taxon>
        <taxon>Pezizomycotina</taxon>
        <taxon>Dothideomycetes</taxon>
        <taxon>Dothideomycetes incertae sedis</taxon>
        <taxon>Botryosphaeriales</taxon>
        <taxon>Phyllostictaceae</taxon>
        <taxon>Phyllosticta</taxon>
    </lineage>
</organism>
<dbReference type="Proteomes" id="UP001492380">
    <property type="component" value="Unassembled WGS sequence"/>
</dbReference>
<name>A0ABR1Y9V2_9PEZI</name>
<proteinExistence type="predicted"/>
<protein>
    <submittedName>
        <fullName evidence="2">Uncharacterized protein</fullName>
    </submittedName>
</protein>
<sequence length="420" mass="43971">MLLETSVPMIELLLLSLFSCGEAVPAVTSAAGPPAYANPGVADLDSSSILQCNNEFVLFNSSSREWDLSHHSEYTGAPITVTSIEDLIHLVTTVPTAPVTTLCDGVPRAGKRRTATQISVTTITETVTPVSSVVEPYTGATPTCSLDADSCTSLADIQGSLFPSQTLEIDCSIPITYTRCAACKIYAQSATLYHWPAQTTDPCNAAIGPVTTPTDRPFTAELPPGRTLTSPSLYLSFPTVYAYNWNLNPAGHCGNLPSPTVSVAPAANASIPNFAAPPNADGTIIAFDPSELSTLRGFHGTGGIFPFNTDDLAYVTAYVTSSDTTMATPLPAVPSAAYFHTCGAGIACDSTIYDDYAPTLAWPTDRLRALDSAWVKCILGEGDGTGLIVTLSELSGRPMLPTTLIGADAATAGEMATMRP</sequence>
<evidence type="ECO:0000313" key="2">
    <source>
        <dbReference type="EMBL" id="KAK8223253.1"/>
    </source>
</evidence>
<comment type="caution">
    <text evidence="2">The sequence shown here is derived from an EMBL/GenBank/DDBJ whole genome shotgun (WGS) entry which is preliminary data.</text>
</comment>
<evidence type="ECO:0000256" key="1">
    <source>
        <dbReference type="SAM" id="SignalP"/>
    </source>
</evidence>
<gene>
    <name evidence="2" type="ORF">HDK90DRAFT_537997</name>
</gene>
<keyword evidence="3" id="KW-1185">Reference proteome</keyword>
<accession>A0ABR1Y9V2</accession>
<keyword evidence="1" id="KW-0732">Signal</keyword>
<evidence type="ECO:0000313" key="3">
    <source>
        <dbReference type="Proteomes" id="UP001492380"/>
    </source>
</evidence>
<reference evidence="2 3" key="1">
    <citation type="submission" date="2024-04" db="EMBL/GenBank/DDBJ databases">
        <title>Phyllosticta paracitricarpa is synonymous to the EU quarantine fungus P. citricarpa based on phylogenomic analyses.</title>
        <authorList>
            <consortium name="Lawrence Berkeley National Laboratory"/>
            <person name="Van Ingen-Buijs V.A."/>
            <person name="Van Westerhoven A.C."/>
            <person name="Haridas S."/>
            <person name="Skiadas P."/>
            <person name="Martin F."/>
            <person name="Groenewald J.Z."/>
            <person name="Crous P.W."/>
            <person name="Seidl M.F."/>
        </authorList>
    </citation>
    <scope>NUCLEOTIDE SEQUENCE [LARGE SCALE GENOMIC DNA]</scope>
    <source>
        <strain evidence="2 3">CBS 123374</strain>
    </source>
</reference>
<feature type="chain" id="PRO_5045438163" evidence="1">
    <location>
        <begin position="24"/>
        <end position="420"/>
    </location>
</feature>
<dbReference type="EMBL" id="JBBWRZ010000014">
    <property type="protein sequence ID" value="KAK8223253.1"/>
    <property type="molecule type" value="Genomic_DNA"/>
</dbReference>
<feature type="signal peptide" evidence="1">
    <location>
        <begin position="1"/>
        <end position="23"/>
    </location>
</feature>